<dbReference type="NCBIfam" id="TIGR00449">
    <property type="entry name" value="tgt_general"/>
    <property type="match status" value="3"/>
</dbReference>
<comment type="caution">
    <text evidence="4">The sequence shown here is derived from an EMBL/GenBank/DDBJ whole genome shotgun (WGS) entry which is preliminary data.</text>
</comment>
<evidence type="ECO:0000259" key="3">
    <source>
        <dbReference type="Pfam" id="PF01702"/>
    </source>
</evidence>
<dbReference type="PANTHER" id="PTHR46499">
    <property type="entry name" value="QUEUINE TRNA-RIBOSYLTRANSFERASE"/>
    <property type="match status" value="1"/>
</dbReference>
<feature type="compositionally biased region" description="Polar residues" evidence="2">
    <location>
        <begin position="80"/>
        <end position="91"/>
    </location>
</feature>
<feature type="region of interest" description="Disordered" evidence="2">
    <location>
        <begin position="68"/>
        <end position="91"/>
    </location>
</feature>
<proteinExistence type="predicted"/>
<organism evidence="4 5">
    <name type="scientific">Candidatus Yanofskybacteria bacterium RIFCSPHIGHO2_02_FULL_41_11</name>
    <dbReference type="NCBI Taxonomy" id="1802675"/>
    <lineage>
        <taxon>Bacteria</taxon>
        <taxon>Candidatus Yanofskyibacteriota</taxon>
    </lineage>
</organism>
<evidence type="ECO:0000313" key="5">
    <source>
        <dbReference type="Proteomes" id="UP000177167"/>
    </source>
</evidence>
<dbReference type="Pfam" id="PF01702">
    <property type="entry name" value="TGT"/>
    <property type="match status" value="2"/>
</dbReference>
<dbReference type="PANTHER" id="PTHR46499:SF1">
    <property type="entry name" value="QUEUINE TRNA-RIBOSYLTRANSFERASE"/>
    <property type="match status" value="1"/>
</dbReference>
<dbReference type="Gene3D" id="3.20.20.105">
    <property type="entry name" value="Queuine tRNA-ribosyltransferase-like"/>
    <property type="match status" value="1"/>
</dbReference>
<dbReference type="GO" id="GO:0002099">
    <property type="term" value="P:tRNA wobble guanine modification"/>
    <property type="evidence" value="ECO:0007669"/>
    <property type="project" value="TreeGrafter"/>
</dbReference>
<dbReference type="InterPro" id="IPR050076">
    <property type="entry name" value="ArchSynthase1/Queuine_TRR"/>
</dbReference>
<evidence type="ECO:0000256" key="1">
    <source>
        <dbReference type="ARBA" id="ARBA00022694"/>
    </source>
</evidence>
<sequence length="461" mass="52527">MFKILKKDKSTKARLGVLSTPHGKIKTPSYVIVATHAEIKCLKPSDIKKTKTQVVIANTYHLWGEITKHPSTRAKHGTGRSKTQNTNKSQIQNHKTQTFLLNKLRIKLPTMTDSGGFQVFSLGFSTENKIGKILKLKPVDNRLRKSIIHRRKNIRITEKGVYFLLDGKKRFLGPEISMQIQEKLGADIIFTFDECTSPLDGFDYNKKALERTHAWALKCLRTHNRPQYQRARQSTPHQTNPPLTGQSPPLARRSPLTAIQKGGRFGTGQATNNPQMLFGIVQGGKYKSLRIKSAKFISSLLFDGFGIGGSFGKNEMIETLKWVVPYLPEEKPRHLLGIGKVEDIFSAVEQGIDLFDCVIPTREARHGRIYTKTGYYDTSKNQSKNIQLEKGCKCPVCQSGIIRKKLHELFKGGDREKQKAQRWATIHNVWFFNNLMGEIRKSIKNNKFKQFKNRFLSQFKS</sequence>
<evidence type="ECO:0000256" key="2">
    <source>
        <dbReference type="SAM" id="MobiDB-lite"/>
    </source>
</evidence>
<protein>
    <recommendedName>
        <fullName evidence="3">tRNA-guanine(15) transglycosylase-like domain-containing protein</fullName>
    </recommendedName>
</protein>
<dbReference type="SUPFAM" id="SSF51713">
    <property type="entry name" value="tRNA-guanine transglycosylase"/>
    <property type="match status" value="1"/>
</dbReference>
<feature type="compositionally biased region" description="Polar residues" evidence="2">
    <location>
        <begin position="226"/>
        <end position="247"/>
    </location>
</feature>
<evidence type="ECO:0000313" key="4">
    <source>
        <dbReference type="EMBL" id="OGN09429.1"/>
    </source>
</evidence>
<feature type="region of interest" description="Disordered" evidence="2">
    <location>
        <begin position="226"/>
        <end position="252"/>
    </location>
</feature>
<gene>
    <name evidence="4" type="ORF">A3J46_01340</name>
</gene>
<feature type="domain" description="tRNA-guanine(15) transglycosylase-like" evidence="3">
    <location>
        <begin position="272"/>
        <end position="460"/>
    </location>
</feature>
<dbReference type="InterPro" id="IPR002616">
    <property type="entry name" value="tRNA_ribo_trans-like"/>
</dbReference>
<dbReference type="Proteomes" id="UP000177167">
    <property type="component" value="Unassembled WGS sequence"/>
</dbReference>
<accession>A0A1F8FB03</accession>
<dbReference type="EMBL" id="MGJP01000036">
    <property type="protein sequence ID" value="OGN09429.1"/>
    <property type="molecule type" value="Genomic_DNA"/>
</dbReference>
<name>A0A1F8FB03_9BACT</name>
<keyword evidence="1" id="KW-0819">tRNA processing</keyword>
<dbReference type="InterPro" id="IPR036511">
    <property type="entry name" value="TGT-like_sf"/>
</dbReference>
<feature type="domain" description="tRNA-guanine(15) transglycosylase-like" evidence="3">
    <location>
        <begin position="11"/>
        <end position="229"/>
    </location>
</feature>
<dbReference type="AlphaFoldDB" id="A0A1F8FB03"/>
<feature type="compositionally biased region" description="Basic residues" evidence="2">
    <location>
        <begin position="70"/>
        <end position="79"/>
    </location>
</feature>
<dbReference type="GO" id="GO:0005737">
    <property type="term" value="C:cytoplasm"/>
    <property type="evidence" value="ECO:0007669"/>
    <property type="project" value="TreeGrafter"/>
</dbReference>
<reference evidence="4 5" key="1">
    <citation type="journal article" date="2016" name="Nat. Commun.">
        <title>Thousands of microbial genomes shed light on interconnected biogeochemical processes in an aquifer system.</title>
        <authorList>
            <person name="Anantharaman K."/>
            <person name="Brown C.T."/>
            <person name="Hug L.A."/>
            <person name="Sharon I."/>
            <person name="Castelle C.J."/>
            <person name="Probst A.J."/>
            <person name="Thomas B.C."/>
            <person name="Singh A."/>
            <person name="Wilkins M.J."/>
            <person name="Karaoz U."/>
            <person name="Brodie E.L."/>
            <person name="Williams K.H."/>
            <person name="Hubbard S.S."/>
            <person name="Banfield J.F."/>
        </authorList>
    </citation>
    <scope>NUCLEOTIDE SEQUENCE [LARGE SCALE GENOMIC DNA]</scope>
</reference>